<evidence type="ECO:0000313" key="3">
    <source>
        <dbReference type="Proteomes" id="UP000002748"/>
    </source>
</evidence>
<feature type="compositionally biased region" description="Low complexity" evidence="1">
    <location>
        <begin position="200"/>
        <end position="209"/>
    </location>
</feature>
<protein>
    <submittedName>
        <fullName evidence="2">Uncharacterized protein</fullName>
    </submittedName>
</protein>
<dbReference type="OrthoDB" id="2564740at2759"/>
<sequence>METPNTRSTRRRKRPDDTPGSQGSQPNSQEGSGITWSRDTELLDTVLAGPSRPLPLPSPTQRPRAFSSRSTSGPRKRPCRVRSATPSLSSNSLSTSPWTSLSTNVSSRSTEGKAAYDGKRLDELLEQFDLFRTPSSSSARSQRQPLGERTNRIQAAQSLPNVKTQAVKTKKDVKPVIAREPVRGTPVGSAQSLPDVQSDLRALANNARPPALPRVQPRVKKEPEEVDPRRPFRTPWAKPPGVSPSTSAAVSTPVRSSPRRKPPVDYSPRSLRAPAARATPSRLRQAHPPPLPPPEEQMPSSEGDTSVDSFDMLLNEGGDDVQDLFSMMDAYS</sequence>
<gene>
    <name evidence="2" type="ORF">A1Q1_05629</name>
</gene>
<dbReference type="HOGENOM" id="CLU_837253_0_0_1"/>
<dbReference type="KEGG" id="tasa:A1Q1_05629"/>
<accession>J6ENG9</accession>
<feature type="region of interest" description="Disordered" evidence="1">
    <location>
        <begin position="131"/>
        <end position="332"/>
    </location>
</feature>
<organism evidence="2 3">
    <name type="scientific">Trichosporon asahii var. asahii (strain ATCC 90039 / CBS 2479 / JCM 2466 / KCTC 7840 / NBRC 103889/ NCYC 2677 / UAMH 7654)</name>
    <name type="common">Yeast</name>
    <dbReference type="NCBI Taxonomy" id="1186058"/>
    <lineage>
        <taxon>Eukaryota</taxon>
        <taxon>Fungi</taxon>
        <taxon>Dikarya</taxon>
        <taxon>Basidiomycota</taxon>
        <taxon>Agaricomycotina</taxon>
        <taxon>Tremellomycetes</taxon>
        <taxon>Trichosporonales</taxon>
        <taxon>Trichosporonaceae</taxon>
        <taxon>Trichosporon</taxon>
    </lineage>
</organism>
<dbReference type="RefSeq" id="XP_014176313.1">
    <property type="nucleotide sequence ID" value="XM_014320838.1"/>
</dbReference>
<evidence type="ECO:0000313" key="2">
    <source>
        <dbReference type="EMBL" id="EJT45904.1"/>
    </source>
</evidence>
<dbReference type="GeneID" id="25989141"/>
<feature type="region of interest" description="Disordered" evidence="1">
    <location>
        <begin position="1"/>
        <end position="118"/>
    </location>
</feature>
<feature type="compositionally biased region" description="Low complexity" evidence="1">
    <location>
        <begin position="83"/>
        <end position="104"/>
    </location>
</feature>
<feature type="compositionally biased region" description="Pro residues" evidence="1">
    <location>
        <begin position="287"/>
        <end position="296"/>
    </location>
</feature>
<feature type="compositionally biased region" description="Polar residues" evidence="1">
    <location>
        <begin position="152"/>
        <end position="167"/>
    </location>
</feature>
<feature type="compositionally biased region" description="Low complexity" evidence="1">
    <location>
        <begin position="267"/>
        <end position="283"/>
    </location>
</feature>
<feature type="compositionally biased region" description="Low complexity" evidence="1">
    <location>
        <begin position="134"/>
        <end position="145"/>
    </location>
</feature>
<evidence type="ECO:0000256" key="1">
    <source>
        <dbReference type="SAM" id="MobiDB-lite"/>
    </source>
</evidence>
<name>J6ENG9_TRIAS</name>
<dbReference type="Proteomes" id="UP000002748">
    <property type="component" value="Unassembled WGS sequence"/>
</dbReference>
<dbReference type="EMBL" id="ALBS01000318">
    <property type="protein sequence ID" value="EJT45904.1"/>
    <property type="molecule type" value="Genomic_DNA"/>
</dbReference>
<reference evidence="2 3" key="1">
    <citation type="journal article" date="2012" name="Eukaryot. Cell">
        <title>Draft genome sequence of CBS 2479, the standard type strain of Trichosporon asahii.</title>
        <authorList>
            <person name="Yang R.Y."/>
            <person name="Li H.T."/>
            <person name="Zhu H."/>
            <person name="Zhou G.P."/>
            <person name="Wang M."/>
            <person name="Wang L."/>
        </authorList>
    </citation>
    <scope>NUCLEOTIDE SEQUENCE [LARGE SCALE GENOMIC DNA]</scope>
    <source>
        <strain evidence="3">ATCC 90039 / CBS 2479 / JCM 2466 / KCTC 7840 / NCYC 2677 / UAMH 7654</strain>
    </source>
</reference>
<comment type="caution">
    <text evidence="2">The sequence shown here is derived from an EMBL/GenBank/DDBJ whole genome shotgun (WGS) entry which is preliminary data.</text>
</comment>
<proteinExistence type="predicted"/>
<feature type="compositionally biased region" description="Polar residues" evidence="1">
    <location>
        <begin position="298"/>
        <end position="308"/>
    </location>
</feature>
<feature type="compositionally biased region" description="Basic and acidic residues" evidence="1">
    <location>
        <begin position="219"/>
        <end position="230"/>
    </location>
</feature>
<dbReference type="VEuPathDB" id="FungiDB:A1Q1_05629"/>
<feature type="compositionally biased region" description="Polar residues" evidence="1">
    <location>
        <begin position="19"/>
        <end position="37"/>
    </location>
</feature>
<dbReference type="AlphaFoldDB" id="J6ENG9"/>